<dbReference type="Pfam" id="PF15743">
    <property type="entry name" value="SPATA1_C"/>
    <property type="match status" value="1"/>
</dbReference>
<dbReference type="PANTHER" id="PTHR14421:SF3">
    <property type="entry name" value="SPERMATOGENESIS-ASSOCIATED PROTEIN 1"/>
    <property type="match status" value="1"/>
</dbReference>
<proteinExistence type="predicted"/>
<feature type="compositionally biased region" description="Basic and acidic residues" evidence="2">
    <location>
        <begin position="1"/>
        <end position="15"/>
    </location>
</feature>
<feature type="compositionally biased region" description="Basic residues" evidence="2">
    <location>
        <begin position="535"/>
        <end position="547"/>
    </location>
</feature>
<feature type="region of interest" description="Disordered" evidence="2">
    <location>
        <begin position="1"/>
        <end position="60"/>
    </location>
</feature>
<organism evidence="4 5">
    <name type="scientific">Scylla paramamosain</name>
    <name type="common">Mud crab</name>
    <dbReference type="NCBI Taxonomy" id="85552"/>
    <lineage>
        <taxon>Eukaryota</taxon>
        <taxon>Metazoa</taxon>
        <taxon>Ecdysozoa</taxon>
        <taxon>Arthropoda</taxon>
        <taxon>Crustacea</taxon>
        <taxon>Multicrustacea</taxon>
        <taxon>Malacostraca</taxon>
        <taxon>Eumalacostraca</taxon>
        <taxon>Eucarida</taxon>
        <taxon>Decapoda</taxon>
        <taxon>Pleocyemata</taxon>
        <taxon>Brachyura</taxon>
        <taxon>Eubrachyura</taxon>
        <taxon>Portunoidea</taxon>
        <taxon>Portunidae</taxon>
        <taxon>Portuninae</taxon>
        <taxon>Scylla</taxon>
    </lineage>
</organism>
<feature type="compositionally biased region" description="Basic and acidic residues" evidence="2">
    <location>
        <begin position="34"/>
        <end position="43"/>
    </location>
</feature>
<feature type="compositionally biased region" description="Polar residues" evidence="2">
    <location>
        <begin position="525"/>
        <end position="534"/>
    </location>
</feature>
<evidence type="ECO:0000256" key="1">
    <source>
        <dbReference type="SAM" id="Coils"/>
    </source>
</evidence>
<sequence length="562" mass="64341">MKRRASHEPIKRRNSDGMTRLPRSRSMGRKLKRSFGDSTERWVKGNHNNNNKIYNNHQNYSGKRGTVEGWRRGRKGDAANWFSDRQSYNKFGGWSRGRDALDSGRGDSGVGTGPHAAGVTDYDAVYRLSYQEALESTRLGSPRQLTRSLSEGTVFRRIANLERKKTVRKHGLIKRSRSADRILYAPHKWYYARIARREAKQRTRKAEEEARLAKEAGESPPVKPNVEILSLDASLSGPIASLQEGVISGMEVQNTNGALLTSRPDHLQFTYAVQVDGEEPARRVGQRGGAWAAGTEGEGGRLHVGAPGKKKDNLSTRLESVLQEKARAEDKRQKLFNQARELHEKIQRKREKRRQEWWTAWTDERRKGMQLEEKQASLRRELDALHQRIIGLIMKRVPLVTGVRDEPSRRANYKISIIRLRHEIEDLKRRVEAMHIKVEAEKKLRSHAEQEVKTLRSEVSRKKANMALTQVRSSSLRHLPLLPRDLVVRIISGSVGVYGRVWRYWCGPRAPVDLIVLRRRRRPASSVQSRQGRSTLRKTGRGQGRLHHNTDLTSYTSVCLLD</sequence>
<feature type="coiled-coil region" evidence="1">
    <location>
        <begin position="311"/>
        <end position="465"/>
    </location>
</feature>
<reference evidence="4 5" key="1">
    <citation type="submission" date="2023-03" db="EMBL/GenBank/DDBJ databases">
        <title>High-quality genome of Scylla paramamosain provides insights in environmental adaptation.</title>
        <authorList>
            <person name="Zhang L."/>
        </authorList>
    </citation>
    <scope>NUCLEOTIDE SEQUENCE [LARGE SCALE GENOMIC DNA]</scope>
    <source>
        <strain evidence="4">LZ_2023a</strain>
        <tissue evidence="4">Muscle</tissue>
    </source>
</reference>
<dbReference type="AlphaFoldDB" id="A0AAW0SRD6"/>
<gene>
    <name evidence="4" type="ORF">O3P69_013751</name>
</gene>
<feature type="compositionally biased region" description="Low complexity" evidence="2">
    <location>
        <begin position="46"/>
        <end position="60"/>
    </location>
</feature>
<name>A0AAW0SRD6_SCYPA</name>
<protein>
    <recommendedName>
        <fullName evidence="3">Spermatogenesis-associated protein 1 C-terminal domain-containing protein</fullName>
    </recommendedName>
</protein>
<evidence type="ECO:0000256" key="2">
    <source>
        <dbReference type="SAM" id="MobiDB-lite"/>
    </source>
</evidence>
<dbReference type="InterPro" id="IPR039062">
    <property type="entry name" value="SPAT1"/>
</dbReference>
<dbReference type="Proteomes" id="UP001487740">
    <property type="component" value="Unassembled WGS sequence"/>
</dbReference>
<feature type="region of interest" description="Disordered" evidence="2">
    <location>
        <begin position="205"/>
        <end position="224"/>
    </location>
</feature>
<feature type="compositionally biased region" description="Basic and acidic residues" evidence="2">
    <location>
        <begin position="96"/>
        <end position="105"/>
    </location>
</feature>
<evidence type="ECO:0000313" key="4">
    <source>
        <dbReference type="EMBL" id="KAK8377331.1"/>
    </source>
</evidence>
<dbReference type="InterPro" id="IPR031478">
    <property type="entry name" value="SPATA1_C"/>
</dbReference>
<feature type="region of interest" description="Disordered" evidence="2">
    <location>
        <begin position="93"/>
        <end position="116"/>
    </location>
</feature>
<evidence type="ECO:0000313" key="5">
    <source>
        <dbReference type="Proteomes" id="UP001487740"/>
    </source>
</evidence>
<feature type="region of interest" description="Disordered" evidence="2">
    <location>
        <begin position="524"/>
        <end position="549"/>
    </location>
</feature>
<accession>A0AAW0SRD6</accession>
<dbReference type="EMBL" id="JARAKH010000047">
    <property type="protein sequence ID" value="KAK8377331.1"/>
    <property type="molecule type" value="Genomic_DNA"/>
</dbReference>
<feature type="domain" description="Spermatogenesis-associated protein 1 C-terminal" evidence="3">
    <location>
        <begin position="318"/>
        <end position="463"/>
    </location>
</feature>
<evidence type="ECO:0000259" key="3">
    <source>
        <dbReference type="Pfam" id="PF15743"/>
    </source>
</evidence>
<keyword evidence="1" id="KW-0175">Coiled coil</keyword>
<feature type="compositionally biased region" description="Basic and acidic residues" evidence="2">
    <location>
        <begin position="205"/>
        <end position="217"/>
    </location>
</feature>
<keyword evidence="5" id="KW-1185">Reference proteome</keyword>
<dbReference type="PANTHER" id="PTHR14421">
    <property type="entry name" value="SPERMATOGENESIS-ASSOCIATED PROTEIN 1"/>
    <property type="match status" value="1"/>
</dbReference>
<feature type="region of interest" description="Disordered" evidence="2">
    <location>
        <begin position="290"/>
        <end position="311"/>
    </location>
</feature>
<feature type="compositionally biased region" description="Basic residues" evidence="2">
    <location>
        <begin position="22"/>
        <end position="33"/>
    </location>
</feature>
<comment type="caution">
    <text evidence="4">The sequence shown here is derived from an EMBL/GenBank/DDBJ whole genome shotgun (WGS) entry which is preliminary data.</text>
</comment>